<name>A0A9P3FWC7_9APHY</name>
<gene>
    <name evidence="1" type="ORF">PsYK624_003830</name>
</gene>
<reference evidence="1 2" key="1">
    <citation type="submission" date="2021-08" db="EMBL/GenBank/DDBJ databases">
        <title>Draft Genome Sequence of Phanerochaete sordida strain YK-624.</title>
        <authorList>
            <person name="Mori T."/>
            <person name="Dohra H."/>
            <person name="Suzuki T."/>
            <person name="Kawagishi H."/>
            <person name="Hirai H."/>
        </authorList>
    </citation>
    <scope>NUCLEOTIDE SEQUENCE [LARGE SCALE GENOMIC DNA]</scope>
    <source>
        <strain evidence="1 2">YK-624</strain>
    </source>
</reference>
<dbReference type="EMBL" id="BPQB01000001">
    <property type="protein sequence ID" value="GJE84307.1"/>
    <property type="molecule type" value="Genomic_DNA"/>
</dbReference>
<evidence type="ECO:0000313" key="1">
    <source>
        <dbReference type="EMBL" id="GJE84307.1"/>
    </source>
</evidence>
<sequence>MSEIVTIKMSIAISGFTALRGYALKGFLTIPDIHTVRRPAVFERDVPPSAHLSTSAVCLHSVDGSKHDSRQGRTADDMGQDDHAFVEHRRLRDGALSQHAAVRLGAMAAVYETFIAMVAWTSTAA</sequence>
<comment type="caution">
    <text evidence="1">The sequence shown here is derived from an EMBL/GenBank/DDBJ whole genome shotgun (WGS) entry which is preliminary data.</text>
</comment>
<organism evidence="1 2">
    <name type="scientific">Phanerochaete sordida</name>
    <dbReference type="NCBI Taxonomy" id="48140"/>
    <lineage>
        <taxon>Eukaryota</taxon>
        <taxon>Fungi</taxon>
        <taxon>Dikarya</taxon>
        <taxon>Basidiomycota</taxon>
        <taxon>Agaricomycotina</taxon>
        <taxon>Agaricomycetes</taxon>
        <taxon>Polyporales</taxon>
        <taxon>Phanerochaetaceae</taxon>
        <taxon>Phanerochaete</taxon>
    </lineage>
</organism>
<keyword evidence="2" id="KW-1185">Reference proteome</keyword>
<dbReference type="Proteomes" id="UP000703269">
    <property type="component" value="Unassembled WGS sequence"/>
</dbReference>
<evidence type="ECO:0000313" key="2">
    <source>
        <dbReference type="Proteomes" id="UP000703269"/>
    </source>
</evidence>
<protein>
    <submittedName>
        <fullName evidence="1">Uncharacterized protein</fullName>
    </submittedName>
</protein>
<accession>A0A9P3FWC7</accession>
<dbReference type="AlphaFoldDB" id="A0A9P3FWC7"/>
<proteinExistence type="predicted"/>